<dbReference type="OrthoDB" id="1134820at2"/>
<protein>
    <submittedName>
        <fullName evidence="2">Glycosyltransferase</fullName>
    </submittedName>
</protein>
<dbReference type="InterPro" id="IPR001173">
    <property type="entry name" value="Glyco_trans_2-like"/>
</dbReference>
<dbReference type="InterPro" id="IPR029044">
    <property type="entry name" value="Nucleotide-diphossugar_trans"/>
</dbReference>
<keyword evidence="2" id="KW-0808">Transferase</keyword>
<keyword evidence="3" id="KW-1185">Reference proteome</keyword>
<reference evidence="2 3" key="1">
    <citation type="submission" date="2019-08" db="EMBL/GenBank/DDBJ databases">
        <title>Seonamhaeicola sediminis sp. nov., isolated from marine sediment.</title>
        <authorList>
            <person name="Cao W.R."/>
        </authorList>
    </citation>
    <scope>NUCLEOTIDE SEQUENCE [LARGE SCALE GENOMIC DNA]</scope>
    <source>
        <strain evidence="2 3">1505</strain>
    </source>
</reference>
<name>A0A5C7GFE9_9FLAO</name>
<dbReference type="GO" id="GO:0016740">
    <property type="term" value="F:transferase activity"/>
    <property type="evidence" value="ECO:0007669"/>
    <property type="project" value="UniProtKB-KW"/>
</dbReference>
<evidence type="ECO:0000313" key="2">
    <source>
        <dbReference type="EMBL" id="TXG35336.1"/>
    </source>
</evidence>
<evidence type="ECO:0000259" key="1">
    <source>
        <dbReference type="Pfam" id="PF00535"/>
    </source>
</evidence>
<dbReference type="AlphaFoldDB" id="A0A5C7GFE9"/>
<dbReference type="EMBL" id="VRKQ01000018">
    <property type="protein sequence ID" value="TXG35336.1"/>
    <property type="molecule type" value="Genomic_DNA"/>
</dbReference>
<organism evidence="2 3">
    <name type="scientific">Seonamhaeicola maritimus</name>
    <dbReference type="NCBI Taxonomy" id="2591822"/>
    <lineage>
        <taxon>Bacteria</taxon>
        <taxon>Pseudomonadati</taxon>
        <taxon>Bacteroidota</taxon>
        <taxon>Flavobacteriia</taxon>
        <taxon>Flavobacteriales</taxon>
        <taxon>Flavobacteriaceae</taxon>
    </lineage>
</organism>
<proteinExistence type="predicted"/>
<dbReference type="Gene3D" id="3.90.550.10">
    <property type="entry name" value="Spore Coat Polysaccharide Biosynthesis Protein SpsA, Chain A"/>
    <property type="match status" value="1"/>
</dbReference>
<dbReference type="SUPFAM" id="SSF53448">
    <property type="entry name" value="Nucleotide-diphospho-sugar transferases"/>
    <property type="match status" value="1"/>
</dbReference>
<gene>
    <name evidence="2" type="ORF">FUA22_16445</name>
</gene>
<evidence type="ECO:0000313" key="3">
    <source>
        <dbReference type="Proteomes" id="UP000321080"/>
    </source>
</evidence>
<feature type="domain" description="Glycosyltransferase 2-like" evidence="1">
    <location>
        <begin position="5"/>
        <end position="118"/>
    </location>
</feature>
<comment type="caution">
    <text evidence="2">The sequence shown here is derived from an EMBL/GenBank/DDBJ whole genome shotgun (WGS) entry which is preliminary data.</text>
</comment>
<accession>A0A5C7GFE9</accession>
<dbReference type="RefSeq" id="WP_147769679.1">
    <property type="nucleotide sequence ID" value="NZ_VRKQ01000018.1"/>
</dbReference>
<dbReference type="Pfam" id="PF00535">
    <property type="entry name" value="Glycos_transf_2"/>
    <property type="match status" value="1"/>
</dbReference>
<sequence length="161" mass="18716">MKLGIIIICYNNENDIDISHCAKYLNKLKDIEICLVNNNSKDNTYNILEEIKEQCVNVSIVDIKRFKSGNSAVKAGARFMSNQFSLKYLGYINTNSLIKYQDLSLLFKAIRDNQVDILNYNQSFLNKKGIRLTMFQSLFPVMDYLAKMNIENHYTNLNHQQ</sequence>
<dbReference type="Proteomes" id="UP000321080">
    <property type="component" value="Unassembled WGS sequence"/>
</dbReference>